<dbReference type="Gene3D" id="1.25.10.10">
    <property type="entry name" value="Leucine-rich Repeat Variant"/>
    <property type="match status" value="1"/>
</dbReference>
<feature type="compositionally biased region" description="Acidic residues" evidence="1">
    <location>
        <begin position="666"/>
        <end position="691"/>
    </location>
</feature>
<accession>A0AAE0NC05</accession>
<feature type="compositionally biased region" description="Polar residues" evidence="1">
    <location>
        <begin position="599"/>
        <end position="608"/>
    </location>
</feature>
<dbReference type="PANTHER" id="PTHR12984:SF3">
    <property type="entry name" value="N-TERMINAL KINASE-LIKE PROTEIN"/>
    <property type="match status" value="1"/>
</dbReference>
<dbReference type="AlphaFoldDB" id="A0AAE0NC05"/>
<dbReference type="InterPro" id="IPR011989">
    <property type="entry name" value="ARM-like"/>
</dbReference>
<feature type="compositionally biased region" description="Acidic residues" evidence="1">
    <location>
        <begin position="792"/>
        <end position="801"/>
    </location>
</feature>
<proteinExistence type="predicted"/>
<dbReference type="GO" id="GO:0006409">
    <property type="term" value="P:tRNA export from nucleus"/>
    <property type="evidence" value="ECO:0007669"/>
    <property type="project" value="TreeGrafter"/>
</dbReference>
<sequence>MDFLKSAVASAIAKGPPFPYTFGDKVEGLDPSIWTLYNGTKRDDGSNCSIFSFDITANRSAFPLARNALKKLRTMRHPGVVKVLDAVESDTYIYIATERLVPLRWHVKRKSLSPETIKWGLYSIARTIKFINDDATSIHGSLKVASVFTSESGEWKLGGFEVLSNVKDDEAVVYTYGSLVPDSGRYTPPELARSGWDAIKRSPHSAVDSYDFGLLIFEVFNGSFSGPDQAGQTKNIPPSMQSSYKRLTNPNPKSRLSVGHFLEQGQRGGSFFDNPLIKLTDGVENLGVKSESEREEFLDDLGQLSDDFPEDFFKMKVLPELLKSVEFGGGGPKAFAVIMKISTKLSNDDFEAKVTPVIVRLFGNPDRAIRVCLLDNLPLMIDRLSQKVVNDKIFPQIVSGFTDVAPVVREQTLKSVLTLITKLSDRIINGELLRYLAKTANDEQPGIRTNTTICLGKIAKNLGASSRAKVLLAAFGRSLRDPFVHARNASLMALAVTGDYFSDEDCAARVLPAICPLLIDKEKLIRDQAIKTIEIYMQKVKKSAAAMPDSALPPETSITGGPRMSMPQPTESSSASAGWAGWAISSFTNKLSAAAGEIQSSSSTTNGQVAALNSKRPTPASTTSQSASALHRQALKSPPPTTASAPLSRTSSSGGFGGESFFQDPDSIDDDGDAWGDMDDGTGDDFFDAVDESTASPQPTSMSSSTTLPAKKTSSSATASAVPFDDGSEPDFAGWLAAQAQKKSGGLAGKGLPKGLAKPAAAPAKKPASSTVSKLKPLPAKKKIDLKPKLAEDDEGWGDGW</sequence>
<dbReference type="InterPro" id="IPR051177">
    <property type="entry name" value="CIK-Related_Protein"/>
</dbReference>
<evidence type="ECO:0000259" key="2">
    <source>
        <dbReference type="PROSITE" id="PS50011"/>
    </source>
</evidence>
<dbReference type="Pfam" id="PF00069">
    <property type="entry name" value="Pkinase"/>
    <property type="match status" value="1"/>
</dbReference>
<gene>
    <name evidence="3" type="ORF">B0H63DRAFT_478293</name>
</gene>
<dbReference type="SUPFAM" id="SSF56112">
    <property type="entry name" value="Protein kinase-like (PK-like)"/>
    <property type="match status" value="1"/>
</dbReference>
<dbReference type="SUPFAM" id="SSF48371">
    <property type="entry name" value="ARM repeat"/>
    <property type="match status" value="1"/>
</dbReference>
<dbReference type="Proteomes" id="UP001285441">
    <property type="component" value="Unassembled WGS sequence"/>
</dbReference>
<evidence type="ECO:0000313" key="4">
    <source>
        <dbReference type="Proteomes" id="UP001285441"/>
    </source>
</evidence>
<dbReference type="Gene3D" id="1.10.510.10">
    <property type="entry name" value="Transferase(Phosphotransferase) domain 1"/>
    <property type="match status" value="1"/>
</dbReference>
<feature type="region of interest" description="Disordered" evidence="1">
    <location>
        <begin position="546"/>
        <end position="576"/>
    </location>
</feature>
<dbReference type="GO" id="GO:0004672">
    <property type="term" value="F:protein kinase activity"/>
    <property type="evidence" value="ECO:0007669"/>
    <property type="project" value="InterPro"/>
</dbReference>
<organism evidence="3 4">
    <name type="scientific">Podospora didyma</name>
    <dbReference type="NCBI Taxonomy" id="330526"/>
    <lineage>
        <taxon>Eukaryota</taxon>
        <taxon>Fungi</taxon>
        <taxon>Dikarya</taxon>
        <taxon>Ascomycota</taxon>
        <taxon>Pezizomycotina</taxon>
        <taxon>Sordariomycetes</taxon>
        <taxon>Sordariomycetidae</taxon>
        <taxon>Sordariales</taxon>
        <taxon>Podosporaceae</taxon>
        <taxon>Podospora</taxon>
    </lineage>
</organism>
<dbReference type="GO" id="GO:0005524">
    <property type="term" value="F:ATP binding"/>
    <property type="evidence" value="ECO:0007669"/>
    <property type="project" value="InterPro"/>
</dbReference>
<evidence type="ECO:0000256" key="1">
    <source>
        <dbReference type="SAM" id="MobiDB-lite"/>
    </source>
</evidence>
<dbReference type="PROSITE" id="PS50011">
    <property type="entry name" value="PROTEIN_KINASE_DOM"/>
    <property type="match status" value="1"/>
</dbReference>
<feature type="domain" description="Protein kinase" evidence="2">
    <location>
        <begin position="1"/>
        <end position="272"/>
    </location>
</feature>
<feature type="compositionally biased region" description="Basic and acidic residues" evidence="1">
    <location>
        <begin position="782"/>
        <end position="791"/>
    </location>
</feature>
<dbReference type="InterPro" id="IPR011009">
    <property type="entry name" value="Kinase-like_dom_sf"/>
</dbReference>
<comment type="caution">
    <text evidence="3">The sequence shown here is derived from an EMBL/GenBank/DDBJ whole genome shotgun (WGS) entry which is preliminary data.</text>
</comment>
<dbReference type="PANTHER" id="PTHR12984">
    <property type="entry name" value="SCY1-RELATED S/T PROTEIN KINASE-LIKE"/>
    <property type="match status" value="1"/>
</dbReference>
<feature type="compositionally biased region" description="Low complexity" evidence="1">
    <location>
        <begin position="693"/>
        <end position="721"/>
    </location>
</feature>
<reference evidence="3" key="2">
    <citation type="submission" date="2023-06" db="EMBL/GenBank/DDBJ databases">
        <authorList>
            <consortium name="Lawrence Berkeley National Laboratory"/>
            <person name="Haridas S."/>
            <person name="Hensen N."/>
            <person name="Bonometti L."/>
            <person name="Westerberg I."/>
            <person name="Brannstrom I.O."/>
            <person name="Guillou S."/>
            <person name="Cros-Aarteil S."/>
            <person name="Calhoun S."/>
            <person name="Kuo A."/>
            <person name="Mondo S."/>
            <person name="Pangilinan J."/>
            <person name="Riley R."/>
            <person name="LaButti K."/>
            <person name="Andreopoulos B."/>
            <person name="Lipzen A."/>
            <person name="Chen C."/>
            <person name="Yanf M."/>
            <person name="Daum C."/>
            <person name="Ng V."/>
            <person name="Clum A."/>
            <person name="Steindorff A."/>
            <person name="Ohm R."/>
            <person name="Martin F."/>
            <person name="Silar P."/>
            <person name="Natvig D."/>
            <person name="Lalanne C."/>
            <person name="Gautier V."/>
            <person name="Ament-velasquez S.L."/>
            <person name="Kruys A."/>
            <person name="Hutchinson M.I."/>
            <person name="Powell A.J."/>
            <person name="Barry K."/>
            <person name="Miller A.N."/>
            <person name="Grigoriev I.V."/>
            <person name="Debuchy R."/>
            <person name="Gladieux P."/>
            <person name="Thoren M.H."/>
            <person name="Johannesson H."/>
        </authorList>
    </citation>
    <scope>NUCLEOTIDE SEQUENCE</scope>
    <source>
        <strain evidence="3">CBS 232.78</strain>
    </source>
</reference>
<feature type="compositionally biased region" description="Low complexity" evidence="1">
    <location>
        <begin position="642"/>
        <end position="665"/>
    </location>
</feature>
<reference evidence="3" key="1">
    <citation type="journal article" date="2023" name="Mol. Phylogenet. Evol.">
        <title>Genome-scale phylogeny and comparative genomics of the fungal order Sordariales.</title>
        <authorList>
            <person name="Hensen N."/>
            <person name="Bonometti L."/>
            <person name="Westerberg I."/>
            <person name="Brannstrom I.O."/>
            <person name="Guillou S."/>
            <person name="Cros-Aarteil S."/>
            <person name="Calhoun S."/>
            <person name="Haridas S."/>
            <person name="Kuo A."/>
            <person name="Mondo S."/>
            <person name="Pangilinan J."/>
            <person name="Riley R."/>
            <person name="LaButti K."/>
            <person name="Andreopoulos B."/>
            <person name="Lipzen A."/>
            <person name="Chen C."/>
            <person name="Yan M."/>
            <person name="Daum C."/>
            <person name="Ng V."/>
            <person name="Clum A."/>
            <person name="Steindorff A."/>
            <person name="Ohm R.A."/>
            <person name="Martin F."/>
            <person name="Silar P."/>
            <person name="Natvig D.O."/>
            <person name="Lalanne C."/>
            <person name="Gautier V."/>
            <person name="Ament-Velasquez S.L."/>
            <person name="Kruys A."/>
            <person name="Hutchinson M.I."/>
            <person name="Powell A.J."/>
            <person name="Barry K."/>
            <person name="Miller A.N."/>
            <person name="Grigoriev I.V."/>
            <person name="Debuchy R."/>
            <person name="Gladieux P."/>
            <person name="Hiltunen Thoren M."/>
            <person name="Johannesson H."/>
        </authorList>
    </citation>
    <scope>NUCLEOTIDE SEQUENCE</scope>
    <source>
        <strain evidence="3">CBS 232.78</strain>
    </source>
</reference>
<dbReference type="InterPro" id="IPR016024">
    <property type="entry name" value="ARM-type_fold"/>
</dbReference>
<dbReference type="Gene3D" id="3.30.200.20">
    <property type="entry name" value="Phosphorylase Kinase, domain 1"/>
    <property type="match status" value="1"/>
</dbReference>
<keyword evidence="4" id="KW-1185">Reference proteome</keyword>
<feature type="compositionally biased region" description="Low complexity" evidence="1">
    <location>
        <begin position="617"/>
        <end position="629"/>
    </location>
</feature>
<evidence type="ECO:0000313" key="3">
    <source>
        <dbReference type="EMBL" id="KAK3377895.1"/>
    </source>
</evidence>
<feature type="compositionally biased region" description="Low complexity" evidence="1">
    <location>
        <begin position="737"/>
        <end position="770"/>
    </location>
</feature>
<dbReference type="InterPro" id="IPR000719">
    <property type="entry name" value="Prot_kinase_dom"/>
</dbReference>
<dbReference type="EMBL" id="JAULSW010000006">
    <property type="protein sequence ID" value="KAK3377895.1"/>
    <property type="molecule type" value="Genomic_DNA"/>
</dbReference>
<dbReference type="GO" id="GO:0005737">
    <property type="term" value="C:cytoplasm"/>
    <property type="evidence" value="ECO:0007669"/>
    <property type="project" value="TreeGrafter"/>
</dbReference>
<name>A0AAE0NC05_9PEZI</name>
<feature type="region of interest" description="Disordered" evidence="1">
    <location>
        <begin position="599"/>
        <end position="801"/>
    </location>
</feature>
<protein>
    <submittedName>
        <fullName evidence="3">Armadillo-type protein</fullName>
    </submittedName>
</protein>